<evidence type="ECO:0000313" key="3">
    <source>
        <dbReference type="EMBL" id="TJZ89330.1"/>
    </source>
</evidence>
<organism evidence="3 4">
    <name type="scientific">Paracoccus gahaiensis</name>
    <dbReference type="NCBI Taxonomy" id="1706839"/>
    <lineage>
        <taxon>Bacteria</taxon>
        <taxon>Pseudomonadati</taxon>
        <taxon>Pseudomonadota</taxon>
        <taxon>Alphaproteobacteria</taxon>
        <taxon>Rhodobacterales</taxon>
        <taxon>Paracoccaceae</taxon>
        <taxon>Paracoccus</taxon>
    </lineage>
</organism>
<keyword evidence="1" id="KW-0175">Coiled coil</keyword>
<evidence type="ECO:0000313" key="4">
    <source>
        <dbReference type="Proteomes" id="UP000309747"/>
    </source>
</evidence>
<sequence>MSWSISQAAKETGLSKSTISRAIKAGRISASKQDDGAYLIEPAELFRVYPRGVAQPSSDARHEAVRNPHEEAYTTPSHDVEILRVKLAMTEAMLQQERENSRKQQETVEDLRRRLDAASEKVLALAQPSSDARHDALRNPPQPRRWWSWKRS</sequence>
<reference evidence="3 4" key="1">
    <citation type="submission" date="2019-04" db="EMBL/GenBank/DDBJ databases">
        <authorList>
            <person name="Li J."/>
        </authorList>
    </citation>
    <scope>NUCLEOTIDE SEQUENCE [LARGE SCALE GENOMIC DNA]</scope>
    <source>
        <strain evidence="3 4">KCTC 42687</strain>
    </source>
</reference>
<gene>
    <name evidence="3" type="ORF">FA743_19140</name>
</gene>
<evidence type="ECO:0000256" key="1">
    <source>
        <dbReference type="SAM" id="Coils"/>
    </source>
</evidence>
<dbReference type="RefSeq" id="WP_136887672.1">
    <property type="nucleotide sequence ID" value="NZ_SUNI01000039.1"/>
</dbReference>
<proteinExistence type="predicted"/>
<accession>A0A4U0R4P5</accession>
<feature type="compositionally biased region" description="Basic and acidic residues" evidence="2">
    <location>
        <begin position="59"/>
        <end position="77"/>
    </location>
</feature>
<dbReference type="EMBL" id="SUNI01000039">
    <property type="protein sequence ID" value="TJZ89330.1"/>
    <property type="molecule type" value="Genomic_DNA"/>
</dbReference>
<dbReference type="Proteomes" id="UP000309747">
    <property type="component" value="Unassembled WGS sequence"/>
</dbReference>
<dbReference type="OrthoDB" id="7909028at2"/>
<dbReference type="GO" id="GO:0003677">
    <property type="term" value="F:DNA binding"/>
    <property type="evidence" value="ECO:0007669"/>
    <property type="project" value="UniProtKB-KW"/>
</dbReference>
<protein>
    <submittedName>
        <fullName evidence="3">DNA-binding protein</fullName>
    </submittedName>
</protein>
<feature type="coiled-coil region" evidence="1">
    <location>
        <begin position="80"/>
        <end position="121"/>
    </location>
</feature>
<comment type="caution">
    <text evidence="3">The sequence shown here is derived from an EMBL/GenBank/DDBJ whole genome shotgun (WGS) entry which is preliminary data.</text>
</comment>
<feature type="region of interest" description="Disordered" evidence="2">
    <location>
        <begin position="57"/>
        <end position="77"/>
    </location>
</feature>
<name>A0A4U0R4P5_9RHOB</name>
<evidence type="ECO:0000256" key="2">
    <source>
        <dbReference type="SAM" id="MobiDB-lite"/>
    </source>
</evidence>
<keyword evidence="4" id="KW-1185">Reference proteome</keyword>
<keyword evidence="3" id="KW-0238">DNA-binding</keyword>
<dbReference type="AlphaFoldDB" id="A0A4U0R4P5"/>
<feature type="region of interest" description="Disordered" evidence="2">
    <location>
        <begin position="122"/>
        <end position="152"/>
    </location>
</feature>